<dbReference type="Gene3D" id="2.60.40.10">
    <property type="entry name" value="Immunoglobulins"/>
    <property type="match status" value="1"/>
</dbReference>
<dbReference type="EMBL" id="JAACJJ010000032">
    <property type="protein sequence ID" value="KAF5317650.1"/>
    <property type="molecule type" value="Genomic_DNA"/>
</dbReference>
<dbReference type="Proteomes" id="UP000567179">
    <property type="component" value="Unassembled WGS sequence"/>
</dbReference>
<accession>A0A8H5EYV3</accession>
<evidence type="ECO:0000256" key="2">
    <source>
        <dbReference type="SAM" id="SignalP"/>
    </source>
</evidence>
<feature type="domain" description="Galactose oxidase-like Early set" evidence="4">
    <location>
        <begin position="444"/>
        <end position="542"/>
    </location>
</feature>
<dbReference type="PANTHER" id="PTHR32208">
    <property type="entry name" value="SECRETED PROTEIN-RELATED"/>
    <property type="match status" value="1"/>
</dbReference>
<dbReference type="InterPro" id="IPR014756">
    <property type="entry name" value="Ig_E-set"/>
</dbReference>
<name>A0A8H5EYV3_9AGAR</name>
<feature type="domain" description="Glyoxal oxidase N-terminal" evidence="3">
    <location>
        <begin position="67"/>
        <end position="439"/>
    </location>
</feature>
<organism evidence="5 6">
    <name type="scientific">Psilocybe cf. subviscida</name>
    <dbReference type="NCBI Taxonomy" id="2480587"/>
    <lineage>
        <taxon>Eukaryota</taxon>
        <taxon>Fungi</taxon>
        <taxon>Dikarya</taxon>
        <taxon>Basidiomycota</taxon>
        <taxon>Agaricomycotina</taxon>
        <taxon>Agaricomycetes</taxon>
        <taxon>Agaricomycetidae</taxon>
        <taxon>Agaricales</taxon>
        <taxon>Agaricineae</taxon>
        <taxon>Strophariaceae</taxon>
        <taxon>Psilocybe</taxon>
    </lineage>
</organism>
<feature type="chain" id="PRO_5034227941" description="Glyoxal oxidase" evidence="2">
    <location>
        <begin position="19"/>
        <end position="558"/>
    </location>
</feature>
<dbReference type="CDD" id="cd02851">
    <property type="entry name" value="E_set_GO_C"/>
    <property type="match status" value="1"/>
</dbReference>
<dbReference type="OrthoDB" id="2019572at2759"/>
<evidence type="ECO:0000259" key="3">
    <source>
        <dbReference type="Pfam" id="PF07250"/>
    </source>
</evidence>
<evidence type="ECO:0000256" key="1">
    <source>
        <dbReference type="ARBA" id="ARBA00022729"/>
    </source>
</evidence>
<dbReference type="SUPFAM" id="SSF81296">
    <property type="entry name" value="E set domains"/>
    <property type="match status" value="1"/>
</dbReference>
<evidence type="ECO:0000313" key="6">
    <source>
        <dbReference type="Proteomes" id="UP000567179"/>
    </source>
</evidence>
<keyword evidence="6" id="KW-1185">Reference proteome</keyword>
<evidence type="ECO:0000259" key="4">
    <source>
        <dbReference type="Pfam" id="PF09118"/>
    </source>
</evidence>
<dbReference type="SUPFAM" id="SSF50965">
    <property type="entry name" value="Galactose oxidase, central domain"/>
    <property type="match status" value="1"/>
</dbReference>
<dbReference type="InterPro" id="IPR013783">
    <property type="entry name" value="Ig-like_fold"/>
</dbReference>
<evidence type="ECO:0008006" key="7">
    <source>
        <dbReference type="Google" id="ProtNLM"/>
    </source>
</evidence>
<keyword evidence="1 2" id="KW-0732">Signal</keyword>
<sequence>MRYHTLIYLLVSGSSALATIVGPSPGWHFVQTGNSGIVALEVIVVSPTLAIFFDRATNDPLQVNGHTAWGALWNLKTNTATPLDLITDSFCASGGFLSNGTMVSVGGNSPAIRTAQDGRQSIRIFEPCTDPNGIGCTVIEDPATLHLAEPRWYVSSARMFDGSLMIVGGTHKVATFYNIDPANTFEFFPSKDGGIPRPSAFLQRSLPVNLFPRVFALPDGTMLMIASNQTIIYDIEKNTETILPDIPNGVKVTNPFDGTATLLPLSPPLYTPEVLVCGGTASAVTVNSTQLSSQDPATDQCSRLEVTPEGIKRGWQIERMADPRIMPDMVLLPNGEVLITNGGRTGYAAVLAVRDPVGNSSDADHPVFTPELYTPDAPLGRRLSQAGLPTTSIARMYHSGVSLTPQGNILITGSNPNNFFVNGTEFHSELRIETLNPPFMTMARPVITQAPSQILFNEVITLSMDIPEGMNTTNIQVALMDLGFSTHAFHSSQRLVFMTAMLSPDRKSLTVHTPPNNRIYPPGPGWIFVTIDGVTSEGAHVLVGNGLPPPVQDQGVPI</sequence>
<comment type="caution">
    <text evidence="5">The sequence shown here is derived from an EMBL/GenBank/DDBJ whole genome shotgun (WGS) entry which is preliminary data.</text>
</comment>
<dbReference type="PANTHER" id="PTHR32208:SF96">
    <property type="entry name" value="GLYOXAL OXIDASE"/>
    <property type="match status" value="1"/>
</dbReference>
<feature type="signal peptide" evidence="2">
    <location>
        <begin position="1"/>
        <end position="18"/>
    </location>
</feature>
<gene>
    <name evidence="5" type="ORF">D9619_012554</name>
</gene>
<evidence type="ECO:0000313" key="5">
    <source>
        <dbReference type="EMBL" id="KAF5317650.1"/>
    </source>
</evidence>
<dbReference type="Pfam" id="PF09118">
    <property type="entry name" value="GO-like_E_set"/>
    <property type="match status" value="1"/>
</dbReference>
<dbReference type="InterPro" id="IPR037293">
    <property type="entry name" value="Gal_Oxidase_central_sf"/>
</dbReference>
<dbReference type="InterPro" id="IPR009880">
    <property type="entry name" value="Glyoxal_oxidase_N"/>
</dbReference>
<dbReference type="AlphaFoldDB" id="A0A8H5EYV3"/>
<dbReference type="InterPro" id="IPR011043">
    <property type="entry name" value="Gal_Oxase/kelch_b-propeller"/>
</dbReference>
<dbReference type="Gene3D" id="2.130.10.80">
    <property type="entry name" value="Galactose oxidase/kelch, beta-propeller"/>
    <property type="match status" value="1"/>
</dbReference>
<proteinExistence type="predicted"/>
<dbReference type="Pfam" id="PF07250">
    <property type="entry name" value="Glyoxal_oxid_N"/>
    <property type="match status" value="1"/>
</dbReference>
<reference evidence="5 6" key="1">
    <citation type="journal article" date="2020" name="ISME J.">
        <title>Uncovering the hidden diversity of litter-decomposition mechanisms in mushroom-forming fungi.</title>
        <authorList>
            <person name="Floudas D."/>
            <person name="Bentzer J."/>
            <person name="Ahren D."/>
            <person name="Johansson T."/>
            <person name="Persson P."/>
            <person name="Tunlid A."/>
        </authorList>
    </citation>
    <scope>NUCLEOTIDE SEQUENCE [LARGE SCALE GENOMIC DNA]</scope>
    <source>
        <strain evidence="5 6">CBS 101986</strain>
    </source>
</reference>
<dbReference type="InterPro" id="IPR015202">
    <property type="entry name" value="GO-like_E_set"/>
</dbReference>
<protein>
    <recommendedName>
        <fullName evidence="7">Glyoxal oxidase</fullName>
    </recommendedName>
</protein>